<evidence type="ECO:0000256" key="3">
    <source>
        <dbReference type="ARBA" id="ARBA00023277"/>
    </source>
</evidence>
<organism evidence="9 10">
    <name type="scientific">Ephemerocybe angulata</name>
    <dbReference type="NCBI Taxonomy" id="980116"/>
    <lineage>
        <taxon>Eukaryota</taxon>
        <taxon>Fungi</taxon>
        <taxon>Dikarya</taxon>
        <taxon>Basidiomycota</taxon>
        <taxon>Agaricomycotina</taxon>
        <taxon>Agaricomycetes</taxon>
        <taxon>Agaricomycetidae</taxon>
        <taxon>Agaricales</taxon>
        <taxon>Agaricineae</taxon>
        <taxon>Psathyrellaceae</taxon>
        <taxon>Ephemerocybe</taxon>
    </lineage>
</organism>
<gene>
    <name evidence="9" type="ORF">DFP72DRAFT_915424</name>
</gene>
<dbReference type="InterPro" id="IPR001000">
    <property type="entry name" value="GH10_dom"/>
</dbReference>
<dbReference type="SMART" id="SM00633">
    <property type="entry name" value="Glyco_10"/>
    <property type="match status" value="1"/>
</dbReference>
<dbReference type="InterPro" id="IPR017853">
    <property type="entry name" value="GH"/>
</dbReference>
<dbReference type="Proteomes" id="UP000521943">
    <property type="component" value="Unassembled WGS sequence"/>
</dbReference>
<feature type="chain" id="PRO_5034324252" description="Beta-xylanase" evidence="7">
    <location>
        <begin position="22"/>
        <end position="265"/>
    </location>
</feature>
<evidence type="ECO:0000256" key="6">
    <source>
        <dbReference type="RuleBase" id="RU361174"/>
    </source>
</evidence>
<keyword evidence="10" id="KW-1185">Reference proteome</keyword>
<reference evidence="9 10" key="1">
    <citation type="submission" date="2020-07" db="EMBL/GenBank/DDBJ databases">
        <title>Comparative genomics of pyrophilous fungi reveals a link between fire events and developmental genes.</title>
        <authorList>
            <consortium name="DOE Joint Genome Institute"/>
            <person name="Steindorff A.S."/>
            <person name="Carver A."/>
            <person name="Calhoun S."/>
            <person name="Stillman K."/>
            <person name="Liu H."/>
            <person name="Lipzen A."/>
            <person name="Pangilinan J."/>
            <person name="Labutti K."/>
            <person name="Bruns T.D."/>
            <person name="Grigoriev I.V."/>
        </authorList>
    </citation>
    <scope>NUCLEOTIDE SEQUENCE [LARGE SCALE GENOMIC DNA]</scope>
    <source>
        <strain evidence="9 10">CBS 144469</strain>
    </source>
</reference>
<dbReference type="GO" id="GO:0000272">
    <property type="term" value="P:polysaccharide catabolic process"/>
    <property type="evidence" value="ECO:0007669"/>
    <property type="project" value="UniProtKB-KW"/>
</dbReference>
<keyword evidence="7" id="KW-0732">Signal</keyword>
<keyword evidence="2 6" id="KW-0378">Hydrolase</keyword>
<dbReference type="PANTHER" id="PTHR31490">
    <property type="entry name" value="GLYCOSYL HYDROLASE"/>
    <property type="match status" value="1"/>
</dbReference>
<evidence type="ECO:0000256" key="5">
    <source>
        <dbReference type="ARBA" id="ARBA00023326"/>
    </source>
</evidence>
<accession>A0A8H6HM69</accession>
<keyword evidence="4 6" id="KW-0326">Glycosidase</keyword>
<evidence type="ECO:0000313" key="10">
    <source>
        <dbReference type="Proteomes" id="UP000521943"/>
    </source>
</evidence>
<dbReference type="PRINTS" id="PR00134">
    <property type="entry name" value="GLHYDRLASE10"/>
</dbReference>
<feature type="domain" description="GH10" evidence="8">
    <location>
        <begin position="17"/>
        <end position="265"/>
    </location>
</feature>
<feature type="signal peptide" evidence="7">
    <location>
        <begin position="1"/>
        <end position="21"/>
    </location>
</feature>
<evidence type="ECO:0000313" key="9">
    <source>
        <dbReference type="EMBL" id="KAF6748767.1"/>
    </source>
</evidence>
<comment type="caution">
    <text evidence="9">The sequence shown here is derived from an EMBL/GenBank/DDBJ whole genome shotgun (WGS) entry which is preliminary data.</text>
</comment>
<dbReference type="EMBL" id="JACGCI010000068">
    <property type="protein sequence ID" value="KAF6748767.1"/>
    <property type="molecule type" value="Genomic_DNA"/>
</dbReference>
<dbReference type="Gene3D" id="3.20.20.80">
    <property type="entry name" value="Glycosidases"/>
    <property type="match status" value="1"/>
</dbReference>
<dbReference type="EC" id="3.2.1.8" evidence="6"/>
<dbReference type="GO" id="GO:0031176">
    <property type="term" value="F:endo-1,4-beta-xylanase activity"/>
    <property type="evidence" value="ECO:0007669"/>
    <property type="project" value="UniProtKB-EC"/>
</dbReference>
<evidence type="ECO:0000256" key="7">
    <source>
        <dbReference type="SAM" id="SignalP"/>
    </source>
</evidence>
<keyword evidence="5 6" id="KW-0624">Polysaccharide degradation</keyword>
<comment type="similarity">
    <text evidence="1 6">Belongs to the glycosyl hydrolase 10 (cellulase F) family.</text>
</comment>
<evidence type="ECO:0000256" key="4">
    <source>
        <dbReference type="ARBA" id="ARBA00023295"/>
    </source>
</evidence>
<dbReference type="InterPro" id="IPR044846">
    <property type="entry name" value="GH10"/>
</dbReference>
<keyword evidence="3 6" id="KW-0119">Carbohydrate metabolism</keyword>
<sequence>MFSSALALTLVIPFLFTTAHASLNSMMQANGKLYFGNIIDANTIQSGADQVLKSEFGMFTPEYSWKWSRIQPKQGEFNFDDSDTVINWAMKNRKKLRGHTLVWHQNIPDWVDSITDKANLTTVIKDHITKVVGRYKGRVYAWDVVNEAFNEDGTFRNSVFHRVLGQDFIDLAFKTAREVDPNAKLYINEYNLDYAGPKIDAMLSLIRRLQIRGVPIDAIGSQTHLTSGHVRELPEQLRRLGSTGLDVAITDGLARSAVLPPSSYP</sequence>
<evidence type="ECO:0000256" key="2">
    <source>
        <dbReference type="ARBA" id="ARBA00022801"/>
    </source>
</evidence>
<evidence type="ECO:0000259" key="8">
    <source>
        <dbReference type="PROSITE" id="PS51760"/>
    </source>
</evidence>
<dbReference type="Pfam" id="PF00331">
    <property type="entry name" value="Glyco_hydro_10"/>
    <property type="match status" value="1"/>
</dbReference>
<name>A0A8H6HM69_9AGAR</name>
<protein>
    <recommendedName>
        <fullName evidence="6">Beta-xylanase</fullName>
        <ecNumber evidence="6">3.2.1.8</ecNumber>
    </recommendedName>
</protein>
<dbReference type="AlphaFoldDB" id="A0A8H6HM69"/>
<dbReference type="PROSITE" id="PS51760">
    <property type="entry name" value="GH10_2"/>
    <property type="match status" value="1"/>
</dbReference>
<dbReference type="OrthoDB" id="3055998at2759"/>
<dbReference type="SUPFAM" id="SSF51445">
    <property type="entry name" value="(Trans)glycosidases"/>
    <property type="match status" value="1"/>
</dbReference>
<evidence type="ECO:0000256" key="1">
    <source>
        <dbReference type="ARBA" id="ARBA00007495"/>
    </source>
</evidence>
<proteinExistence type="inferred from homology"/>
<dbReference type="PANTHER" id="PTHR31490:SF76">
    <property type="entry name" value="ENDO-1,4-BETA-XYLANASE C"/>
    <property type="match status" value="1"/>
</dbReference>
<comment type="catalytic activity">
    <reaction evidence="6">
        <text>Endohydrolysis of (1-&gt;4)-beta-D-xylosidic linkages in xylans.</text>
        <dbReference type="EC" id="3.2.1.8"/>
    </reaction>
</comment>